<feature type="compositionally biased region" description="Basic and acidic residues" evidence="2">
    <location>
        <begin position="15"/>
        <end position="100"/>
    </location>
</feature>
<dbReference type="PANTHER" id="PTHR12072">
    <property type="entry name" value="CWF19, CELL CYCLE CONTROL PROTEIN"/>
    <property type="match status" value="1"/>
</dbReference>
<dbReference type="PANTHER" id="PTHR12072:SF5">
    <property type="entry name" value="CWF19-LIKE PROTEIN 2"/>
    <property type="match status" value="1"/>
</dbReference>
<dbReference type="InterPro" id="IPR040194">
    <property type="entry name" value="Cwf19-like"/>
</dbReference>
<feature type="compositionally biased region" description="Low complexity" evidence="2">
    <location>
        <begin position="183"/>
        <end position="197"/>
    </location>
</feature>
<feature type="compositionally biased region" description="Basic and acidic residues" evidence="2">
    <location>
        <begin position="108"/>
        <end position="128"/>
    </location>
</feature>
<feature type="compositionally biased region" description="Polar residues" evidence="2">
    <location>
        <begin position="245"/>
        <end position="257"/>
    </location>
</feature>
<comment type="similarity">
    <text evidence="1">Belongs to the CWF19 family.</text>
</comment>
<feature type="compositionally biased region" description="Polar residues" evidence="2">
    <location>
        <begin position="266"/>
        <end position="279"/>
    </location>
</feature>
<feature type="compositionally biased region" description="Gly residues" evidence="2">
    <location>
        <begin position="504"/>
        <end position="513"/>
    </location>
</feature>
<dbReference type="InterPro" id="IPR006767">
    <property type="entry name" value="Cwf19-like_C_dom-2"/>
</dbReference>
<feature type="domain" description="Cwf19-like protein C-terminal" evidence="3">
    <location>
        <begin position="794"/>
        <end position="911"/>
    </location>
</feature>
<feature type="compositionally biased region" description="Basic and acidic residues" evidence="2">
    <location>
        <begin position="203"/>
        <end position="215"/>
    </location>
</feature>
<accession>A0A0P1BC90</accession>
<dbReference type="AlphaFoldDB" id="A0A0P1BC90"/>
<dbReference type="InterPro" id="IPR006768">
    <property type="entry name" value="Cwf19-like_C_dom-1"/>
</dbReference>
<feature type="compositionally biased region" description="Low complexity" evidence="2">
    <location>
        <begin position="142"/>
        <end position="159"/>
    </location>
</feature>
<sequence>MEDLRHTSSGLSGDRQGEDTHRASRPSHRERERERDWHDRSHSERHRKSDPERKRGHHREDERRHDYDKDERRDVKSSRHDHSSRSHRDTKRHEEDGKERRERKRRRREEERQGDQHRRESGKRDGHSKSVIVDDDPNFQDEAPATSAGASAAEAATHAIPTSGSLALKSGMLPSEQSTAEGATVATHDASSTTASAPRHQRRDPLTGDLIREDVEGSDQDLVSNLAKDRDRKPKPEKPDPEKLQISSRELNTQLVQGKSLDEYSTAPTNAPSHGSSGYQWRMMKLRRVYETAEEQNRPVEEVALERYASMADFNEARAERQFIEDRSQTRGAGDSGRNTPNAASASRKGFMFSTPGGSEGGSRPNSRASFRRPGESSNPGTPSAQLPPPVSTRFQQRGFESPANGSKPGTPIPSVFTPTVPRRSQQEQQEQRADQNDLPADQATAPYQRAATAAESSSETAAPPMDATALNKLEAKVLRAELTGSSQATSLRAKLEREKARSGTGGDRGGGFPTDAQHIRPDADEGATVQVLPTLDARGRLYDVGSGQAAQNPTSITSGNRLAEKNNPDRKKFESHDKKTGERLRYNADDDEVTLAELVRQERFGAGSSDQKDMDAEFAKRIMNDSNFKNDLDYMDENVERLGRKKMKTDAMKRQFAIQDFAKTKKALDACQYCWQEEGAKPPRAPVVSSGTLCYLALPEGEALVDGHCFIVPMQHYLSSLEADDDTWDEIKNFMKCLMQMAHARQQSYIFCETVRSIKHQRHTAIEAIPVPHDLFSELPASFKQEILTVDEEWSQNKKLIEFTSARPFRKSLVPNLPHFAVMWDYKGEKGYGHIIEEGDLMEGDEDTYGYKGASKGGNTFPKYFAAEIVGQLLDLEPRQWRKPRRLDAHQQTQAISAFKQKGWSVVDWTKMIGVQPN</sequence>
<dbReference type="Pfam" id="PF04677">
    <property type="entry name" value="CwfJ_C_1"/>
    <property type="match status" value="1"/>
</dbReference>
<dbReference type="EMBL" id="CCYA01000221">
    <property type="protein sequence ID" value="CEH13629.1"/>
    <property type="molecule type" value="Genomic_DNA"/>
</dbReference>
<name>A0A0P1BC90_9BASI</name>
<feature type="region of interest" description="Disordered" evidence="2">
    <location>
        <begin position="1"/>
        <end position="280"/>
    </location>
</feature>
<feature type="region of interest" description="Disordered" evidence="2">
    <location>
        <begin position="325"/>
        <end position="465"/>
    </location>
</feature>
<dbReference type="Proteomes" id="UP000054845">
    <property type="component" value="Unassembled WGS sequence"/>
</dbReference>
<feature type="compositionally biased region" description="Polar residues" evidence="2">
    <location>
        <begin position="549"/>
        <end position="561"/>
    </location>
</feature>
<feature type="compositionally biased region" description="Polar residues" evidence="2">
    <location>
        <begin position="376"/>
        <end position="385"/>
    </location>
</feature>
<feature type="region of interest" description="Disordered" evidence="2">
    <location>
        <begin position="486"/>
        <end position="528"/>
    </location>
</feature>
<feature type="compositionally biased region" description="Basic and acidic residues" evidence="2">
    <location>
        <begin position="563"/>
        <end position="584"/>
    </location>
</feature>
<evidence type="ECO:0000256" key="1">
    <source>
        <dbReference type="ARBA" id="ARBA00006795"/>
    </source>
</evidence>
<proteinExistence type="inferred from homology"/>
<evidence type="ECO:0000259" key="3">
    <source>
        <dbReference type="Pfam" id="PF04676"/>
    </source>
</evidence>
<feature type="compositionally biased region" description="Basic and acidic residues" evidence="2">
    <location>
        <begin position="227"/>
        <end position="243"/>
    </location>
</feature>
<dbReference type="GO" id="GO:0071014">
    <property type="term" value="C:post-mRNA release spliceosomal complex"/>
    <property type="evidence" value="ECO:0007669"/>
    <property type="project" value="TreeGrafter"/>
</dbReference>
<reference evidence="5 6" key="1">
    <citation type="submission" date="2014-09" db="EMBL/GenBank/DDBJ databases">
        <authorList>
            <person name="Magalhaes I.L.F."/>
            <person name="Oliveira U."/>
            <person name="Santos F.R."/>
            <person name="Vidigal T.H.D.A."/>
            <person name="Brescovit A.D."/>
            <person name="Santos A.J."/>
        </authorList>
    </citation>
    <scope>NUCLEOTIDE SEQUENCE [LARGE SCALE GENOMIC DNA]</scope>
</reference>
<feature type="compositionally biased region" description="Low complexity" evidence="2">
    <location>
        <begin position="443"/>
        <end position="463"/>
    </location>
</feature>
<dbReference type="GO" id="GO:0000398">
    <property type="term" value="P:mRNA splicing, via spliceosome"/>
    <property type="evidence" value="ECO:0007669"/>
    <property type="project" value="TreeGrafter"/>
</dbReference>
<organism evidence="5 6">
    <name type="scientific">Ceraceosorus bombacis</name>
    <dbReference type="NCBI Taxonomy" id="401625"/>
    <lineage>
        <taxon>Eukaryota</taxon>
        <taxon>Fungi</taxon>
        <taxon>Dikarya</taxon>
        <taxon>Basidiomycota</taxon>
        <taxon>Ustilaginomycotina</taxon>
        <taxon>Exobasidiomycetes</taxon>
        <taxon>Ceraceosorales</taxon>
        <taxon>Ceraceosoraceae</taxon>
        <taxon>Ceraceosorus</taxon>
    </lineage>
</organism>
<feature type="region of interest" description="Disordered" evidence="2">
    <location>
        <begin position="546"/>
        <end position="584"/>
    </location>
</feature>
<evidence type="ECO:0000313" key="5">
    <source>
        <dbReference type="EMBL" id="CEH13629.1"/>
    </source>
</evidence>
<keyword evidence="6" id="KW-1185">Reference proteome</keyword>
<evidence type="ECO:0000313" key="6">
    <source>
        <dbReference type="Proteomes" id="UP000054845"/>
    </source>
</evidence>
<dbReference type="STRING" id="401625.A0A0P1BC90"/>
<feature type="domain" description="Cwf19-like C-terminal" evidence="4">
    <location>
        <begin position="662"/>
        <end position="785"/>
    </location>
</feature>
<evidence type="ECO:0000259" key="4">
    <source>
        <dbReference type="Pfam" id="PF04677"/>
    </source>
</evidence>
<protein>
    <submittedName>
        <fullName evidence="5">Uncharacterized conserved protein</fullName>
    </submittedName>
</protein>
<evidence type="ECO:0000256" key="2">
    <source>
        <dbReference type="SAM" id="MobiDB-lite"/>
    </source>
</evidence>
<dbReference type="OrthoDB" id="1109245at2759"/>
<dbReference type="Pfam" id="PF04676">
    <property type="entry name" value="CwfJ_C_2"/>
    <property type="match status" value="1"/>
</dbReference>